<dbReference type="RefSeq" id="WP_145115940.1">
    <property type="nucleotide sequence ID" value="NZ_CP036349.1"/>
</dbReference>
<dbReference type="EMBL" id="CP036349">
    <property type="protein sequence ID" value="QDV75854.1"/>
    <property type="molecule type" value="Genomic_DNA"/>
</dbReference>
<keyword evidence="1" id="KW-0175">Coiled coil</keyword>
<organism evidence="2 3">
    <name type="scientific">Botrimarina mediterranea</name>
    <dbReference type="NCBI Taxonomy" id="2528022"/>
    <lineage>
        <taxon>Bacteria</taxon>
        <taxon>Pseudomonadati</taxon>
        <taxon>Planctomycetota</taxon>
        <taxon>Planctomycetia</taxon>
        <taxon>Pirellulales</taxon>
        <taxon>Lacipirellulaceae</taxon>
        <taxon>Botrimarina</taxon>
    </lineage>
</organism>
<proteinExistence type="predicted"/>
<evidence type="ECO:0000313" key="3">
    <source>
        <dbReference type="Proteomes" id="UP000316426"/>
    </source>
</evidence>
<name>A0A518KDH9_9BACT</name>
<gene>
    <name evidence="2" type="ORF">Spa11_40770</name>
</gene>
<dbReference type="AlphaFoldDB" id="A0A518KDH9"/>
<reference evidence="2 3" key="1">
    <citation type="submission" date="2019-02" db="EMBL/GenBank/DDBJ databases">
        <title>Deep-cultivation of Planctomycetes and their phenomic and genomic characterization uncovers novel biology.</title>
        <authorList>
            <person name="Wiegand S."/>
            <person name="Jogler M."/>
            <person name="Boedeker C."/>
            <person name="Pinto D."/>
            <person name="Vollmers J."/>
            <person name="Rivas-Marin E."/>
            <person name="Kohn T."/>
            <person name="Peeters S.H."/>
            <person name="Heuer A."/>
            <person name="Rast P."/>
            <person name="Oberbeckmann S."/>
            <person name="Bunk B."/>
            <person name="Jeske O."/>
            <person name="Meyerdierks A."/>
            <person name="Storesund J.E."/>
            <person name="Kallscheuer N."/>
            <person name="Luecker S."/>
            <person name="Lage O.M."/>
            <person name="Pohl T."/>
            <person name="Merkel B.J."/>
            <person name="Hornburger P."/>
            <person name="Mueller R.-W."/>
            <person name="Bruemmer F."/>
            <person name="Labrenz M."/>
            <person name="Spormann A.M."/>
            <person name="Op den Camp H."/>
            <person name="Overmann J."/>
            <person name="Amann R."/>
            <person name="Jetten M.S.M."/>
            <person name="Mascher T."/>
            <person name="Medema M.H."/>
            <person name="Devos D.P."/>
            <person name="Kaster A.-K."/>
            <person name="Ovreas L."/>
            <person name="Rohde M."/>
            <person name="Galperin M.Y."/>
            <person name="Jogler C."/>
        </authorList>
    </citation>
    <scope>NUCLEOTIDE SEQUENCE [LARGE SCALE GENOMIC DNA]</scope>
    <source>
        <strain evidence="2 3">Spa11</strain>
    </source>
</reference>
<accession>A0A518KDH9</accession>
<feature type="coiled-coil region" evidence="1">
    <location>
        <begin position="63"/>
        <end position="97"/>
    </location>
</feature>
<keyword evidence="3" id="KW-1185">Reference proteome</keyword>
<sequence>MFRAIGKYARAVWYLVTFRIDKASETLRMNPGVVSANYDRIIHEKRARINQYKDAIAAMVAQEETKKQKLKGLTEEIQRLEKLKAGAAAKAQQVAAQHNGDPEATRNDPEYLKCQAAFKDFSSTLAEKQARVAEIETDLEQLVENVNRHKVQIQTQMRDLEKLAEEKHDAVATILSAKEEREIADLMSGIADDKTSEELRELRELRQKASAGARVSRELAGLDTKQAENDFLQYASDSQANDEFDALIGIAQKPDTDSPAADKTRIPEG</sequence>
<evidence type="ECO:0000313" key="2">
    <source>
        <dbReference type="EMBL" id="QDV75854.1"/>
    </source>
</evidence>
<feature type="coiled-coil region" evidence="1">
    <location>
        <begin position="125"/>
        <end position="180"/>
    </location>
</feature>
<dbReference type="Proteomes" id="UP000316426">
    <property type="component" value="Chromosome"/>
</dbReference>
<dbReference type="KEGG" id="bmei:Spa11_40770"/>
<evidence type="ECO:0000256" key="1">
    <source>
        <dbReference type="SAM" id="Coils"/>
    </source>
</evidence>
<protein>
    <submittedName>
        <fullName evidence="2">Uncharacterized protein</fullName>
    </submittedName>
</protein>